<dbReference type="Proteomes" id="UP001293254">
    <property type="component" value="Unassembled WGS sequence"/>
</dbReference>
<keyword evidence="2" id="KW-1185">Reference proteome</keyword>
<evidence type="ECO:0000313" key="1">
    <source>
        <dbReference type="EMBL" id="KAK4417252.1"/>
    </source>
</evidence>
<accession>A0AAE1XTC2</accession>
<protein>
    <submittedName>
        <fullName evidence="1">Uncharacterized protein</fullName>
    </submittedName>
</protein>
<dbReference type="AlphaFoldDB" id="A0AAE1XTC2"/>
<reference evidence="1" key="2">
    <citation type="journal article" date="2024" name="Plant">
        <title>Genomic evolution and insights into agronomic trait innovations of Sesamum species.</title>
        <authorList>
            <person name="Miao H."/>
            <person name="Wang L."/>
            <person name="Qu L."/>
            <person name="Liu H."/>
            <person name="Sun Y."/>
            <person name="Le M."/>
            <person name="Wang Q."/>
            <person name="Wei S."/>
            <person name="Zheng Y."/>
            <person name="Lin W."/>
            <person name="Duan Y."/>
            <person name="Cao H."/>
            <person name="Xiong S."/>
            <person name="Wang X."/>
            <person name="Wei L."/>
            <person name="Li C."/>
            <person name="Ma Q."/>
            <person name="Ju M."/>
            <person name="Zhao R."/>
            <person name="Li G."/>
            <person name="Mu C."/>
            <person name="Tian Q."/>
            <person name="Mei H."/>
            <person name="Zhang T."/>
            <person name="Gao T."/>
            <person name="Zhang H."/>
        </authorList>
    </citation>
    <scope>NUCLEOTIDE SEQUENCE</scope>
    <source>
        <strain evidence="1">3651</strain>
    </source>
</reference>
<sequence>MKPHDTAFINMLHVQAERGRRQHDPNHVNEYALNFVSRAENSFVDAYVEKGEPEWDKLKMIFEPNEEPAVQVVYDISSGEKENIARGRTCRGRGHHKYFEWDDS</sequence>
<proteinExistence type="predicted"/>
<organism evidence="1 2">
    <name type="scientific">Sesamum alatum</name>
    <dbReference type="NCBI Taxonomy" id="300844"/>
    <lineage>
        <taxon>Eukaryota</taxon>
        <taxon>Viridiplantae</taxon>
        <taxon>Streptophyta</taxon>
        <taxon>Embryophyta</taxon>
        <taxon>Tracheophyta</taxon>
        <taxon>Spermatophyta</taxon>
        <taxon>Magnoliopsida</taxon>
        <taxon>eudicotyledons</taxon>
        <taxon>Gunneridae</taxon>
        <taxon>Pentapetalae</taxon>
        <taxon>asterids</taxon>
        <taxon>lamiids</taxon>
        <taxon>Lamiales</taxon>
        <taxon>Pedaliaceae</taxon>
        <taxon>Sesamum</taxon>
    </lineage>
</organism>
<evidence type="ECO:0000313" key="2">
    <source>
        <dbReference type="Proteomes" id="UP001293254"/>
    </source>
</evidence>
<comment type="caution">
    <text evidence="1">The sequence shown here is derived from an EMBL/GenBank/DDBJ whole genome shotgun (WGS) entry which is preliminary data.</text>
</comment>
<gene>
    <name evidence="1" type="ORF">Salat_2550800</name>
</gene>
<name>A0AAE1XTC2_9LAMI</name>
<dbReference type="EMBL" id="JACGWO010000010">
    <property type="protein sequence ID" value="KAK4417252.1"/>
    <property type="molecule type" value="Genomic_DNA"/>
</dbReference>
<reference evidence="1" key="1">
    <citation type="submission" date="2020-06" db="EMBL/GenBank/DDBJ databases">
        <authorList>
            <person name="Li T."/>
            <person name="Hu X."/>
            <person name="Zhang T."/>
            <person name="Song X."/>
            <person name="Zhang H."/>
            <person name="Dai N."/>
            <person name="Sheng W."/>
            <person name="Hou X."/>
            <person name="Wei L."/>
        </authorList>
    </citation>
    <scope>NUCLEOTIDE SEQUENCE</scope>
    <source>
        <strain evidence="1">3651</strain>
        <tissue evidence="1">Leaf</tissue>
    </source>
</reference>